<keyword evidence="8" id="KW-1185">Reference proteome</keyword>
<dbReference type="Pfam" id="PF06565">
    <property type="entry name" value="DM10_dom"/>
    <property type="match status" value="3"/>
</dbReference>
<evidence type="ECO:0000256" key="3">
    <source>
        <dbReference type="ARBA" id="ARBA00022737"/>
    </source>
</evidence>
<evidence type="ECO:0000313" key="7">
    <source>
        <dbReference type="EMBL" id="KAJ4437357.1"/>
    </source>
</evidence>
<keyword evidence="4" id="KW-0206">Cytoskeleton</keyword>
<organism evidence="7 8">
    <name type="scientific">Periplaneta americana</name>
    <name type="common">American cockroach</name>
    <name type="synonym">Blatta americana</name>
    <dbReference type="NCBI Taxonomy" id="6978"/>
    <lineage>
        <taxon>Eukaryota</taxon>
        <taxon>Metazoa</taxon>
        <taxon>Ecdysozoa</taxon>
        <taxon>Arthropoda</taxon>
        <taxon>Hexapoda</taxon>
        <taxon>Insecta</taxon>
        <taxon>Pterygota</taxon>
        <taxon>Neoptera</taxon>
        <taxon>Polyneoptera</taxon>
        <taxon>Dictyoptera</taxon>
        <taxon>Blattodea</taxon>
        <taxon>Blattoidea</taxon>
        <taxon>Blattidae</taxon>
        <taxon>Blattinae</taxon>
        <taxon>Periplaneta</taxon>
    </lineage>
</organism>
<dbReference type="InterPro" id="IPR006602">
    <property type="entry name" value="DM10_dom"/>
</dbReference>
<comment type="subcellular location">
    <subcellularLocation>
        <location evidence="1">Cytoplasm</location>
        <location evidence="1">Cytoskeleton</location>
        <location evidence="1">Cilium axoneme</location>
    </subcellularLocation>
</comment>
<dbReference type="PANTHER" id="PTHR12086">
    <property type="entry name" value="EF-HAND DOMAIN C-TERMINAL CONTAINING PROTEIN"/>
    <property type="match status" value="1"/>
</dbReference>
<dbReference type="EMBL" id="JAJSOF020000021">
    <property type="protein sequence ID" value="KAJ4437357.1"/>
    <property type="molecule type" value="Genomic_DNA"/>
</dbReference>
<dbReference type="PROSITE" id="PS51336">
    <property type="entry name" value="DM10"/>
    <property type="match status" value="3"/>
</dbReference>
<evidence type="ECO:0000259" key="6">
    <source>
        <dbReference type="PROSITE" id="PS51336"/>
    </source>
</evidence>
<dbReference type="SMART" id="SM00676">
    <property type="entry name" value="DM10"/>
    <property type="match status" value="3"/>
</dbReference>
<name>A0ABQ8SUJ9_PERAM</name>
<feature type="domain" description="DM10" evidence="6">
    <location>
        <begin position="399"/>
        <end position="503"/>
    </location>
</feature>
<accession>A0ABQ8SUJ9</accession>
<feature type="domain" description="DM10" evidence="6">
    <location>
        <begin position="221"/>
        <end position="341"/>
    </location>
</feature>
<evidence type="ECO:0000313" key="8">
    <source>
        <dbReference type="Proteomes" id="UP001148838"/>
    </source>
</evidence>
<dbReference type="Gene3D" id="2.30.29.170">
    <property type="match status" value="3"/>
</dbReference>
<dbReference type="InterPro" id="IPR040193">
    <property type="entry name" value="EFHC1/EFHC2/EFHB"/>
</dbReference>
<protein>
    <recommendedName>
        <fullName evidence="6">DM10 domain-containing protein</fullName>
    </recommendedName>
</protein>
<dbReference type="PANTHER" id="PTHR12086:SF9">
    <property type="entry name" value="EF-HAND DOMAIN-CONTAINING PROTEIN 1"/>
    <property type="match status" value="1"/>
</dbReference>
<keyword evidence="3" id="KW-0677">Repeat</keyword>
<comment type="caution">
    <text evidence="7">The sequence shown here is derived from an EMBL/GenBank/DDBJ whole genome shotgun (WGS) entry which is preliminary data.</text>
</comment>
<evidence type="ECO:0000256" key="2">
    <source>
        <dbReference type="ARBA" id="ARBA00022490"/>
    </source>
</evidence>
<dbReference type="Proteomes" id="UP001148838">
    <property type="component" value="Unassembled WGS sequence"/>
</dbReference>
<evidence type="ECO:0000256" key="1">
    <source>
        <dbReference type="ARBA" id="ARBA00004430"/>
    </source>
</evidence>
<keyword evidence="5" id="KW-0966">Cell projection</keyword>
<evidence type="ECO:0000256" key="4">
    <source>
        <dbReference type="ARBA" id="ARBA00023212"/>
    </source>
</evidence>
<evidence type="ECO:0000256" key="5">
    <source>
        <dbReference type="ARBA" id="ARBA00023273"/>
    </source>
</evidence>
<reference evidence="7 8" key="1">
    <citation type="journal article" date="2022" name="Allergy">
        <title>Genome assembly and annotation of Periplaneta americana reveal a comprehensive cockroach allergen profile.</title>
        <authorList>
            <person name="Wang L."/>
            <person name="Xiong Q."/>
            <person name="Saelim N."/>
            <person name="Wang L."/>
            <person name="Nong W."/>
            <person name="Wan A.T."/>
            <person name="Shi M."/>
            <person name="Liu X."/>
            <person name="Cao Q."/>
            <person name="Hui J.H.L."/>
            <person name="Sookrung N."/>
            <person name="Leung T.F."/>
            <person name="Tungtrongchitr A."/>
            <person name="Tsui S.K.W."/>
        </authorList>
    </citation>
    <scope>NUCLEOTIDE SEQUENCE [LARGE SCALE GENOMIC DNA]</scope>
    <source>
        <strain evidence="7">PWHHKU_190912</strain>
    </source>
</reference>
<keyword evidence="2" id="KW-0963">Cytoplasm</keyword>
<gene>
    <name evidence="7" type="ORF">ANN_17498</name>
</gene>
<sequence length="547" mass="64197">MITKFHVSQQFDFKNGYHYPRPANIGIGKRPLDVEGTAYFSIVDPVRYDPSLTYGRVKEYAISQFIPHFVLYDKKCLTFKAFFKQSVFESPHEHYRVRQVNIIYFLEDDTITVMEPEVENSGMKQGRLVRRDRIPKTNLGDYWHWKDFNIGIDIAMYGVVYHIVDCDIFTKEYLESQGIELNDSEEMPPDPYMLDRNLRIKPHSHKTKLADDKLRRFLEYDGKILRFFAVWDDRDSEYGEMRPYIIYYYLADDTVEVQEVHKKNDGCDPFPLLLRKMKLPRNWKDVPVDFPSITMEISDEEVTSYYTPQDFLVGETIFIMGRRFLIYDTDSFTRKYFKEVLNIVQGNAIEVFEKKPSPPAPPIPPHLGFGSPEDSLQSCLTVTIPVPPKKDVVRYVINASKYLRYEAVMDWVHPEDKDRKFVFSYSLSDCSITISEIPQRNSGFMEGTYLRSTRIPKPGTNMDDPEYYTPVDLYIGAVVVVFTQRFIITGADLFVYHYMEENPEKFPPNIVDNMRNYMIQAGHLKEDIANRMQEMQKEEESKNNNAC</sequence>
<feature type="domain" description="DM10" evidence="6">
    <location>
        <begin position="73"/>
        <end position="178"/>
    </location>
</feature>
<proteinExistence type="predicted"/>